<comment type="similarity">
    <text evidence="1">Belongs to the short-chain dehydrogenases/reductases (SDR) family.</text>
</comment>
<protein>
    <submittedName>
        <fullName evidence="5">Uncharacterized protein</fullName>
    </submittedName>
</protein>
<proteinExistence type="inferred from homology"/>
<dbReference type="PROSITE" id="PS00061">
    <property type="entry name" value="ADH_SHORT"/>
    <property type="match status" value="1"/>
</dbReference>
<dbReference type="SUPFAM" id="SSF51735">
    <property type="entry name" value="NAD(P)-binding Rossmann-fold domains"/>
    <property type="match status" value="1"/>
</dbReference>
<evidence type="ECO:0000256" key="3">
    <source>
        <dbReference type="ARBA" id="ARBA00023002"/>
    </source>
</evidence>
<dbReference type="PANTHER" id="PTHR43008:SF8">
    <property type="entry name" value="BENZIL REDUCTASE ((S)-BENZOIN FORMING) IRC24"/>
    <property type="match status" value="1"/>
</dbReference>
<dbReference type="Proteomes" id="UP000433876">
    <property type="component" value="Unassembled WGS sequence"/>
</dbReference>
<feature type="region of interest" description="Disordered" evidence="4">
    <location>
        <begin position="59"/>
        <end position="99"/>
    </location>
</feature>
<accession>A0A8S8ZMA1</accession>
<organism evidence="5 6">
    <name type="scientific">Sordaria macrospora</name>
    <dbReference type="NCBI Taxonomy" id="5147"/>
    <lineage>
        <taxon>Eukaryota</taxon>
        <taxon>Fungi</taxon>
        <taxon>Dikarya</taxon>
        <taxon>Ascomycota</taxon>
        <taxon>Pezizomycotina</taxon>
        <taxon>Sordariomycetes</taxon>
        <taxon>Sordariomycetidae</taxon>
        <taxon>Sordariales</taxon>
        <taxon>Sordariaceae</taxon>
        <taxon>Sordaria</taxon>
    </lineage>
</organism>
<dbReference type="FunFam" id="3.40.50.720:FF:000281">
    <property type="entry name" value="Uncharacterized oxidoreductase YIR035C"/>
    <property type="match status" value="1"/>
</dbReference>
<evidence type="ECO:0000256" key="2">
    <source>
        <dbReference type="ARBA" id="ARBA00022857"/>
    </source>
</evidence>
<keyword evidence="3" id="KW-0560">Oxidoreductase</keyword>
<dbReference type="VEuPathDB" id="FungiDB:SMAC_05462"/>
<evidence type="ECO:0000313" key="5">
    <source>
        <dbReference type="EMBL" id="KAA8630280.1"/>
    </source>
</evidence>
<dbReference type="Pfam" id="PF00106">
    <property type="entry name" value="adh_short"/>
    <property type="match status" value="1"/>
</dbReference>
<keyword evidence="2" id="KW-0521">NADP</keyword>
<dbReference type="Gene3D" id="3.40.50.720">
    <property type="entry name" value="NAD(P)-binding Rossmann-like Domain"/>
    <property type="match status" value="1"/>
</dbReference>
<reference evidence="5 6" key="1">
    <citation type="submission" date="2017-07" db="EMBL/GenBank/DDBJ databases">
        <title>Genome sequence of the Sordaria macrospora wild type strain R19027.</title>
        <authorList>
            <person name="Nowrousian M."/>
            <person name="Teichert I."/>
            <person name="Kueck U."/>
        </authorList>
    </citation>
    <scope>NUCLEOTIDE SEQUENCE [LARGE SCALE GENOMIC DNA]</scope>
    <source>
        <strain evidence="5 6">R19027</strain>
        <tissue evidence="5">Mycelium</tissue>
    </source>
</reference>
<feature type="compositionally biased region" description="Polar residues" evidence="4">
    <location>
        <begin position="62"/>
        <end position="73"/>
    </location>
</feature>
<gene>
    <name evidence="5" type="ORF">SMACR_05462</name>
</gene>
<evidence type="ECO:0000313" key="6">
    <source>
        <dbReference type="Proteomes" id="UP000433876"/>
    </source>
</evidence>
<evidence type="ECO:0000256" key="1">
    <source>
        <dbReference type="ARBA" id="ARBA00006484"/>
    </source>
</evidence>
<dbReference type="PRINTS" id="PR00081">
    <property type="entry name" value="GDHRDH"/>
</dbReference>
<comment type="caution">
    <text evidence="5">The sequence shown here is derived from an EMBL/GenBank/DDBJ whole genome shotgun (WGS) entry which is preliminary data.</text>
</comment>
<dbReference type="InterPro" id="IPR002347">
    <property type="entry name" value="SDR_fam"/>
</dbReference>
<dbReference type="PANTHER" id="PTHR43008">
    <property type="entry name" value="BENZIL REDUCTASE"/>
    <property type="match status" value="1"/>
</dbReference>
<evidence type="ECO:0000256" key="4">
    <source>
        <dbReference type="SAM" id="MobiDB-lite"/>
    </source>
</evidence>
<dbReference type="InterPro" id="IPR036291">
    <property type="entry name" value="NAD(P)-bd_dom_sf"/>
</dbReference>
<dbReference type="EMBL" id="NMPR01000108">
    <property type="protein sequence ID" value="KAA8630280.1"/>
    <property type="molecule type" value="Genomic_DNA"/>
</dbReference>
<sequence>MMIIHRISLLCCRYVIRDSAGLSGWSPSAPQSGCRLSWWGSQASSPFLVAAGPSARRHHLKSLTSQASRVPKQNNDNDSNNNYHRQNKHQGAHTANHIRPNTMSEPKVIIVTGGSKGIGLAVVQDLLEAKHNVIMVARTPIGVSELVKDYPSQIKFLAADMTVPDTAHRAVELAHLSYGKLDGVVVNHGVLTPITRLAEASIEDWKNHYDVNVFSALSIVKEAIPHLRATKGKIIFVSSGAAIKAYAAWGAYGSSKAALNSICRHVAVEEPDITAVAVSPGRVDTDMQRELREKGQGVMSDNDYAGFVSAFEEGQLNKPEWPAQVIAKLSLDAKSDLSGKYVAWNGPEVAEYREQH</sequence>
<dbReference type="AlphaFoldDB" id="A0A8S8ZMA1"/>
<dbReference type="InterPro" id="IPR020904">
    <property type="entry name" value="Sc_DH/Rdtase_CS"/>
</dbReference>
<name>A0A8S8ZMA1_SORMA</name>
<dbReference type="GO" id="GO:0050664">
    <property type="term" value="F:oxidoreductase activity, acting on NAD(P)H, oxygen as acceptor"/>
    <property type="evidence" value="ECO:0007669"/>
    <property type="project" value="TreeGrafter"/>
</dbReference>